<evidence type="ECO:0000256" key="4">
    <source>
        <dbReference type="ARBA" id="ARBA00023163"/>
    </source>
</evidence>
<keyword evidence="2" id="KW-0805">Transcription regulation</keyword>
<feature type="domain" description="RNA polymerase sigma-70 region 2" evidence="5">
    <location>
        <begin position="2"/>
        <end position="68"/>
    </location>
</feature>
<reference evidence="7" key="1">
    <citation type="submission" date="2020-10" db="EMBL/GenBank/DDBJ databases">
        <authorList>
            <person name="Gilroy R."/>
        </authorList>
    </citation>
    <scope>NUCLEOTIDE SEQUENCE</scope>
    <source>
        <strain evidence="7">ChiHjej9B8-7071</strain>
    </source>
</reference>
<dbReference type="InterPro" id="IPR036388">
    <property type="entry name" value="WH-like_DNA-bd_sf"/>
</dbReference>
<accession>A0A9D1A9M6</accession>
<comment type="caution">
    <text evidence="7">The sequence shown here is derived from an EMBL/GenBank/DDBJ whole genome shotgun (WGS) entry which is preliminary data.</text>
</comment>
<dbReference type="InterPro" id="IPR007627">
    <property type="entry name" value="RNA_pol_sigma70_r2"/>
</dbReference>
<dbReference type="InterPro" id="IPR039425">
    <property type="entry name" value="RNA_pol_sigma-70-like"/>
</dbReference>
<dbReference type="NCBIfam" id="TIGR02937">
    <property type="entry name" value="sigma70-ECF"/>
    <property type="match status" value="1"/>
</dbReference>
<dbReference type="InterPro" id="IPR014284">
    <property type="entry name" value="RNA_pol_sigma-70_dom"/>
</dbReference>
<sequence>MRQCEKSLYRVTTSLLSSRQDAEDAMQEALCTAYEKLYTLKDAEKFRAWLLKIAANSAYDILRRRGRTVPLEDLEPAAADHTEDKLSLWMAVQQLPADYRTVVVLFYYEDLDVREISQITAIPEATVKTRLFRARQRLKSLLAE</sequence>
<evidence type="ECO:0000256" key="1">
    <source>
        <dbReference type="ARBA" id="ARBA00010641"/>
    </source>
</evidence>
<feature type="domain" description="RNA polymerase sigma factor 70 region 4 type 2" evidence="6">
    <location>
        <begin position="87"/>
        <end position="138"/>
    </location>
</feature>
<dbReference type="Pfam" id="PF08281">
    <property type="entry name" value="Sigma70_r4_2"/>
    <property type="match status" value="1"/>
</dbReference>
<dbReference type="GO" id="GO:0003677">
    <property type="term" value="F:DNA binding"/>
    <property type="evidence" value="ECO:0007669"/>
    <property type="project" value="InterPro"/>
</dbReference>
<dbReference type="InterPro" id="IPR013249">
    <property type="entry name" value="RNA_pol_sigma70_r4_t2"/>
</dbReference>
<name>A0A9D1A9M6_9FIRM</name>
<evidence type="ECO:0000313" key="7">
    <source>
        <dbReference type="EMBL" id="HIR09665.1"/>
    </source>
</evidence>
<evidence type="ECO:0000256" key="3">
    <source>
        <dbReference type="ARBA" id="ARBA00023082"/>
    </source>
</evidence>
<comment type="similarity">
    <text evidence="1">Belongs to the sigma-70 factor family. ECF subfamily.</text>
</comment>
<keyword evidence="3" id="KW-0731">Sigma factor</keyword>
<dbReference type="Gene3D" id="1.10.1740.10">
    <property type="match status" value="1"/>
</dbReference>
<dbReference type="Gene3D" id="1.10.10.10">
    <property type="entry name" value="Winged helix-like DNA-binding domain superfamily/Winged helix DNA-binding domain"/>
    <property type="match status" value="1"/>
</dbReference>
<proteinExistence type="inferred from homology"/>
<dbReference type="Pfam" id="PF04542">
    <property type="entry name" value="Sigma70_r2"/>
    <property type="match status" value="1"/>
</dbReference>
<evidence type="ECO:0000259" key="5">
    <source>
        <dbReference type="Pfam" id="PF04542"/>
    </source>
</evidence>
<reference evidence="7" key="2">
    <citation type="journal article" date="2021" name="PeerJ">
        <title>Extensive microbial diversity within the chicken gut microbiome revealed by metagenomics and culture.</title>
        <authorList>
            <person name="Gilroy R."/>
            <person name="Ravi A."/>
            <person name="Getino M."/>
            <person name="Pursley I."/>
            <person name="Horton D.L."/>
            <person name="Alikhan N.F."/>
            <person name="Baker D."/>
            <person name="Gharbi K."/>
            <person name="Hall N."/>
            <person name="Watson M."/>
            <person name="Adriaenssens E.M."/>
            <person name="Foster-Nyarko E."/>
            <person name="Jarju S."/>
            <person name="Secka A."/>
            <person name="Antonio M."/>
            <person name="Oren A."/>
            <person name="Chaudhuri R.R."/>
            <person name="La Ragione R."/>
            <person name="Hildebrand F."/>
            <person name="Pallen M.J."/>
        </authorList>
    </citation>
    <scope>NUCLEOTIDE SEQUENCE</scope>
    <source>
        <strain evidence="7">ChiHjej9B8-7071</strain>
    </source>
</reference>
<protein>
    <submittedName>
        <fullName evidence="7">Sigma-70 family RNA polymerase sigma factor</fullName>
    </submittedName>
</protein>
<dbReference type="EMBL" id="DVGD01000142">
    <property type="protein sequence ID" value="HIR09665.1"/>
    <property type="molecule type" value="Genomic_DNA"/>
</dbReference>
<gene>
    <name evidence="7" type="ORF">IAA70_04600</name>
</gene>
<dbReference type="AlphaFoldDB" id="A0A9D1A9M6"/>
<evidence type="ECO:0000256" key="2">
    <source>
        <dbReference type="ARBA" id="ARBA00023015"/>
    </source>
</evidence>
<dbReference type="PANTHER" id="PTHR43133">
    <property type="entry name" value="RNA POLYMERASE ECF-TYPE SIGMA FACTO"/>
    <property type="match status" value="1"/>
</dbReference>
<dbReference type="InterPro" id="IPR013325">
    <property type="entry name" value="RNA_pol_sigma_r2"/>
</dbReference>
<dbReference type="GO" id="GO:0016987">
    <property type="term" value="F:sigma factor activity"/>
    <property type="evidence" value="ECO:0007669"/>
    <property type="project" value="UniProtKB-KW"/>
</dbReference>
<keyword evidence="4" id="KW-0804">Transcription</keyword>
<dbReference type="CDD" id="cd06171">
    <property type="entry name" value="Sigma70_r4"/>
    <property type="match status" value="1"/>
</dbReference>
<organism evidence="7 8">
    <name type="scientific">Candidatus Avoscillospira stercoripullorum</name>
    <dbReference type="NCBI Taxonomy" id="2840709"/>
    <lineage>
        <taxon>Bacteria</taxon>
        <taxon>Bacillati</taxon>
        <taxon>Bacillota</taxon>
        <taxon>Clostridia</taxon>
        <taxon>Eubacteriales</taxon>
        <taxon>Oscillospiraceae</taxon>
        <taxon>Oscillospiraceae incertae sedis</taxon>
        <taxon>Candidatus Avoscillospira</taxon>
    </lineage>
</organism>
<dbReference type="PANTHER" id="PTHR43133:SF51">
    <property type="entry name" value="RNA POLYMERASE SIGMA FACTOR"/>
    <property type="match status" value="1"/>
</dbReference>
<dbReference type="SUPFAM" id="SSF88946">
    <property type="entry name" value="Sigma2 domain of RNA polymerase sigma factors"/>
    <property type="match status" value="1"/>
</dbReference>
<dbReference type="SUPFAM" id="SSF88659">
    <property type="entry name" value="Sigma3 and sigma4 domains of RNA polymerase sigma factors"/>
    <property type="match status" value="1"/>
</dbReference>
<dbReference type="InterPro" id="IPR013324">
    <property type="entry name" value="RNA_pol_sigma_r3/r4-like"/>
</dbReference>
<evidence type="ECO:0000313" key="8">
    <source>
        <dbReference type="Proteomes" id="UP000824258"/>
    </source>
</evidence>
<dbReference type="Proteomes" id="UP000824258">
    <property type="component" value="Unassembled WGS sequence"/>
</dbReference>
<evidence type="ECO:0000259" key="6">
    <source>
        <dbReference type="Pfam" id="PF08281"/>
    </source>
</evidence>
<dbReference type="GO" id="GO:0006352">
    <property type="term" value="P:DNA-templated transcription initiation"/>
    <property type="evidence" value="ECO:0007669"/>
    <property type="project" value="InterPro"/>
</dbReference>